<keyword evidence="2" id="KW-1185">Reference proteome</keyword>
<comment type="caution">
    <text evidence="1">The sequence shown here is derived from an EMBL/GenBank/DDBJ whole genome shotgun (WGS) entry which is preliminary data.</text>
</comment>
<dbReference type="RefSeq" id="WP_237337650.1">
    <property type="nucleotide sequence ID" value="NZ_BAABCM010000020.1"/>
</dbReference>
<dbReference type="Proteomes" id="UP001501624">
    <property type="component" value="Unassembled WGS sequence"/>
</dbReference>
<dbReference type="EMBL" id="BAABCM010000020">
    <property type="protein sequence ID" value="GAA3852044.1"/>
    <property type="molecule type" value="Genomic_DNA"/>
</dbReference>
<protein>
    <recommendedName>
        <fullName evidence="3">PhiRv1 phage protein</fullName>
    </recommendedName>
</protein>
<evidence type="ECO:0000313" key="2">
    <source>
        <dbReference type="Proteomes" id="UP001501624"/>
    </source>
</evidence>
<evidence type="ECO:0000313" key="1">
    <source>
        <dbReference type="EMBL" id="GAA3852044.1"/>
    </source>
</evidence>
<gene>
    <name evidence="1" type="ORF">GCM10022380_82430</name>
</gene>
<evidence type="ECO:0008006" key="3">
    <source>
        <dbReference type="Google" id="ProtNLM"/>
    </source>
</evidence>
<sequence>MTVRGDSSTIHHLRARVANAKRWNRPEAEDLQRELRTAILQRHITDALATWPPLTDEQRARLAALLSPSTGGEIR</sequence>
<reference evidence="2" key="1">
    <citation type="journal article" date="2019" name="Int. J. Syst. Evol. Microbiol.">
        <title>The Global Catalogue of Microorganisms (GCM) 10K type strain sequencing project: providing services to taxonomists for standard genome sequencing and annotation.</title>
        <authorList>
            <consortium name="The Broad Institute Genomics Platform"/>
            <consortium name="The Broad Institute Genome Sequencing Center for Infectious Disease"/>
            <person name="Wu L."/>
            <person name="Ma J."/>
        </authorList>
    </citation>
    <scope>NUCLEOTIDE SEQUENCE [LARGE SCALE GENOMIC DNA]</scope>
    <source>
        <strain evidence="2">JCM 17017</strain>
    </source>
</reference>
<proteinExistence type="predicted"/>
<name>A0ABP7JQZ4_9PSEU</name>
<accession>A0ABP7JQZ4</accession>
<organism evidence="1 2">
    <name type="scientific">Amycolatopsis tucumanensis</name>
    <dbReference type="NCBI Taxonomy" id="401106"/>
    <lineage>
        <taxon>Bacteria</taxon>
        <taxon>Bacillati</taxon>
        <taxon>Actinomycetota</taxon>
        <taxon>Actinomycetes</taxon>
        <taxon>Pseudonocardiales</taxon>
        <taxon>Pseudonocardiaceae</taxon>
        <taxon>Amycolatopsis</taxon>
    </lineage>
</organism>